<accession>A0A120AFY7</accession>
<keyword evidence="3" id="KW-1185">Reference proteome</keyword>
<reference evidence="2 3" key="1">
    <citation type="journal article" date="2014" name="Genome Announc.">
        <title>Draft Genome Sequence of Lysobacter capsici AZ78, a Bacterium Antagonistic to Plant-Pathogenic Oomycetes.</title>
        <authorList>
            <person name="Puopolo G."/>
            <person name="Sonego P."/>
            <person name="Engelen K."/>
            <person name="Pertot I."/>
        </authorList>
    </citation>
    <scope>NUCLEOTIDE SEQUENCE [LARGE SCALE GENOMIC DNA]</scope>
    <source>
        <strain evidence="2 3">AZ78</strain>
    </source>
</reference>
<sequence>MWTYADRRTRPSRPSIPRPRGRDEAAACRGFVFKRHVKRRTLAIRPMRIYAPR</sequence>
<gene>
    <name evidence="2" type="ORF">AZ78_1334</name>
</gene>
<feature type="region of interest" description="Disordered" evidence="1">
    <location>
        <begin position="1"/>
        <end position="23"/>
    </location>
</feature>
<comment type="caution">
    <text evidence="2">The sequence shown here is derived from an EMBL/GenBank/DDBJ whole genome shotgun (WGS) entry which is preliminary data.</text>
</comment>
<dbReference type="EMBL" id="JAJA02000001">
    <property type="protein sequence ID" value="KWS03785.1"/>
    <property type="molecule type" value="Genomic_DNA"/>
</dbReference>
<evidence type="ECO:0000313" key="2">
    <source>
        <dbReference type="EMBL" id="KWS03785.1"/>
    </source>
</evidence>
<organism evidence="2 3">
    <name type="scientific">Lysobacter capsici AZ78</name>
    <dbReference type="NCBI Taxonomy" id="1444315"/>
    <lineage>
        <taxon>Bacteria</taxon>
        <taxon>Pseudomonadati</taxon>
        <taxon>Pseudomonadota</taxon>
        <taxon>Gammaproteobacteria</taxon>
        <taxon>Lysobacterales</taxon>
        <taxon>Lysobacteraceae</taxon>
        <taxon>Lysobacter</taxon>
    </lineage>
</organism>
<proteinExistence type="predicted"/>
<dbReference type="AlphaFoldDB" id="A0A120AFY7"/>
<evidence type="ECO:0000256" key="1">
    <source>
        <dbReference type="SAM" id="MobiDB-lite"/>
    </source>
</evidence>
<dbReference type="Proteomes" id="UP000023435">
    <property type="component" value="Unassembled WGS sequence"/>
</dbReference>
<name>A0A120AFY7_9GAMM</name>
<evidence type="ECO:0000313" key="3">
    <source>
        <dbReference type="Proteomes" id="UP000023435"/>
    </source>
</evidence>
<protein>
    <submittedName>
        <fullName evidence="2">Uncharacterized protein</fullName>
    </submittedName>
</protein>